<dbReference type="InterPro" id="IPR057413">
    <property type="entry name" value="Beta-barrel_INTS6"/>
</dbReference>
<evidence type="ECO:0000313" key="3">
    <source>
        <dbReference type="EMBL" id="KAJ1968794.1"/>
    </source>
</evidence>
<evidence type="ECO:0000259" key="2">
    <source>
        <dbReference type="Pfam" id="PF25462"/>
    </source>
</evidence>
<dbReference type="PANTHER" id="PTHR12957">
    <property type="entry name" value="DEAD/H BOX POLYPEPTIDE 26/DICE1-RELATED"/>
    <property type="match status" value="1"/>
</dbReference>
<dbReference type="GO" id="GO:0034472">
    <property type="term" value="P:snRNA 3'-end processing"/>
    <property type="evidence" value="ECO:0007669"/>
    <property type="project" value="TreeGrafter"/>
</dbReference>
<feature type="compositionally biased region" description="Polar residues" evidence="1">
    <location>
        <begin position="717"/>
        <end position="738"/>
    </location>
</feature>
<dbReference type="GO" id="GO:0032039">
    <property type="term" value="C:integrator complex"/>
    <property type="evidence" value="ECO:0007669"/>
    <property type="project" value="TreeGrafter"/>
</dbReference>
<keyword evidence="4" id="KW-1185">Reference proteome</keyword>
<reference evidence="3" key="1">
    <citation type="submission" date="2022-07" db="EMBL/GenBank/DDBJ databases">
        <title>Phylogenomic reconstructions and comparative analyses of Kickxellomycotina fungi.</title>
        <authorList>
            <person name="Reynolds N.K."/>
            <person name="Stajich J.E."/>
            <person name="Barry K."/>
            <person name="Grigoriev I.V."/>
            <person name="Crous P."/>
            <person name="Smith M.E."/>
        </authorList>
    </citation>
    <scope>NUCLEOTIDE SEQUENCE</scope>
    <source>
        <strain evidence="3">RSA 1196</strain>
    </source>
</reference>
<feature type="domain" description="Integrator complex subunit 6-like beta-barrel" evidence="2">
    <location>
        <begin position="243"/>
        <end position="370"/>
    </location>
</feature>
<feature type="region of interest" description="Disordered" evidence="1">
    <location>
        <begin position="693"/>
        <end position="750"/>
    </location>
</feature>
<accession>A0A9W8E5F1</accession>
<evidence type="ECO:0000313" key="4">
    <source>
        <dbReference type="Proteomes" id="UP001150925"/>
    </source>
</evidence>
<feature type="compositionally biased region" description="Low complexity" evidence="1">
    <location>
        <begin position="739"/>
        <end position="749"/>
    </location>
</feature>
<feature type="region of interest" description="Disordered" evidence="1">
    <location>
        <begin position="885"/>
        <end position="950"/>
    </location>
</feature>
<proteinExistence type="predicted"/>
<dbReference type="Proteomes" id="UP001150925">
    <property type="component" value="Unassembled WGS sequence"/>
</dbReference>
<dbReference type="OrthoDB" id="17307at2759"/>
<dbReference type="InterPro" id="IPR051113">
    <property type="entry name" value="Integrator_subunit6"/>
</dbReference>
<dbReference type="EMBL" id="JANBPY010000135">
    <property type="protein sequence ID" value="KAJ1968794.1"/>
    <property type="molecule type" value="Genomic_DNA"/>
</dbReference>
<evidence type="ECO:0000256" key="1">
    <source>
        <dbReference type="SAM" id="MobiDB-lite"/>
    </source>
</evidence>
<feature type="region of interest" description="Disordered" evidence="1">
    <location>
        <begin position="602"/>
        <end position="665"/>
    </location>
</feature>
<dbReference type="Pfam" id="PF25462">
    <property type="entry name" value="Beta-barrel_INTS6"/>
    <property type="match status" value="1"/>
</dbReference>
<feature type="region of interest" description="Disordered" evidence="1">
    <location>
        <begin position="767"/>
        <end position="810"/>
    </location>
</feature>
<dbReference type="AlphaFoldDB" id="A0A9W8E5F1"/>
<feature type="region of interest" description="Disordered" evidence="1">
    <location>
        <begin position="577"/>
        <end position="596"/>
    </location>
</feature>
<protein>
    <recommendedName>
        <fullName evidence="2">Integrator complex subunit 6-like beta-barrel domain-containing protein</fullName>
    </recommendedName>
</protein>
<feature type="compositionally biased region" description="Low complexity" evidence="1">
    <location>
        <begin position="936"/>
        <end position="950"/>
    </location>
</feature>
<sequence>MSDGLCHLDCAKAGVEYFIKKRNNQREDKFMLVTYEDGPDSIKARFRDPPGLLLEQLKTVCAHDMFNGGKALGDIFDQLSLYRVIQDMDSFGMGRRPWASEPALIFWFTDGRTMLQPNRIADRLNIPGLTVPGADRYCEPFRWDHRLYTIYLDGVGSRKNTEPQINLMCDVMGGTTTRVLTLKSLQQCIDTMLGTGKPKDVIPSLPFVAQPNGVLVNFESLRSPPPNEPAAALFNAKNARRMITLAGSAGPRNTGFFPIPEHYWPDGSTPPPPRRAHPVLHYDPTHNFVHIPPGFPFDKYVVESCPMTQDLLNQPPNTHWPVLAMNSYKNPGVGFSFGFLRANSLHTMVNLYILPYNYPCLFNLLEQLKKSPGQALNPKWCKEFVDYLERCPLYYLPFLRNALHLYGLTQVSNLQWGPDAQAIVKRQEHMHNALKADSDRLVAVAKKLFVCSKRPLPMGPGGPHQLISNAFDVPRENLLDQLQAIRKLYKRYVLSGTMTRGHPWLDHLEEETNHSKPIANMGNFQPVMNENIEQELRDPWADEEQLRKIRRTMFGNPYVRLDKRNGLENVNEDMTLELNESQDAPPPQHTAPRPRRRLRLRTIGKGSALTADRKRRLDSSDTEISSGQRKWPTRAMDTAEDQILSKPDESSLELTPKSEKDETESLAELALQEATATVQDSVSMESERIIPEPMTPVSPTIEPSVVKSPDLMGGSSEAASSENLVASSGQAMPSTTTKPGSVSPGSPEPSDIDILSSWKLAMSEVVTTESPKRVSLPLVETRGDRPSTSPDVSPVQPKQHPLPPQPRSTLPYLMGVSRTVPKNGSPIKDKFESVDRTAEAASGSKHLFRCATTPAMNEMDRTSGSNSQIRPPVLAHSTPLALGASQSIPALPGQSQRKDSGSNAPLATGIGRGGGGPIRSNGVGSAGHLGLNRVNGATTSSPSSAAGKTGVTHGITSGTGNGVIRVPFGKFKQDLLKDLKMDQKNYDERSILRKLGQVEVTHSFSSGQKRSLVNACITIARGLRRRAIVDKLERMNRSFG</sequence>
<organism evidence="3 4">
    <name type="scientific">Dispira parvispora</name>
    <dbReference type="NCBI Taxonomy" id="1520584"/>
    <lineage>
        <taxon>Eukaryota</taxon>
        <taxon>Fungi</taxon>
        <taxon>Fungi incertae sedis</taxon>
        <taxon>Zoopagomycota</taxon>
        <taxon>Kickxellomycotina</taxon>
        <taxon>Dimargaritomycetes</taxon>
        <taxon>Dimargaritales</taxon>
        <taxon>Dimargaritaceae</taxon>
        <taxon>Dispira</taxon>
    </lineage>
</organism>
<dbReference type="PANTHER" id="PTHR12957:SF2">
    <property type="entry name" value="INTEGRATOR COMPLEX SUBUNIT 6"/>
    <property type="match status" value="1"/>
</dbReference>
<comment type="caution">
    <text evidence="3">The sequence shown here is derived from an EMBL/GenBank/DDBJ whole genome shotgun (WGS) entry which is preliminary data.</text>
</comment>
<name>A0A9W8E5F1_9FUNG</name>
<gene>
    <name evidence="3" type="ORF">IWQ62_001029</name>
</gene>